<protein>
    <submittedName>
        <fullName evidence="1">Uncharacterized protein</fullName>
    </submittedName>
</protein>
<reference evidence="1" key="1">
    <citation type="submission" date="2019-08" db="EMBL/GenBank/DDBJ databases">
        <authorList>
            <person name="Kucharzyk K."/>
            <person name="Murdoch R.W."/>
            <person name="Higgins S."/>
            <person name="Loffler F."/>
        </authorList>
    </citation>
    <scope>NUCLEOTIDE SEQUENCE</scope>
</reference>
<comment type="caution">
    <text evidence="1">The sequence shown here is derived from an EMBL/GenBank/DDBJ whole genome shotgun (WGS) entry which is preliminary data.</text>
</comment>
<dbReference type="EMBL" id="VSSQ01027104">
    <property type="protein sequence ID" value="MPM76159.1"/>
    <property type="molecule type" value="Genomic_DNA"/>
</dbReference>
<gene>
    <name evidence="1" type="ORF">SDC9_123155</name>
</gene>
<proteinExistence type="predicted"/>
<dbReference type="AlphaFoldDB" id="A0A645CGV6"/>
<accession>A0A645CGV6</accession>
<evidence type="ECO:0000313" key="1">
    <source>
        <dbReference type="EMBL" id="MPM76159.1"/>
    </source>
</evidence>
<organism evidence="1">
    <name type="scientific">bioreactor metagenome</name>
    <dbReference type="NCBI Taxonomy" id="1076179"/>
    <lineage>
        <taxon>unclassified sequences</taxon>
        <taxon>metagenomes</taxon>
        <taxon>ecological metagenomes</taxon>
    </lineage>
</organism>
<sequence>MLFAVYMPEHDPHVGHAFCSYSSTSSMEIFPALYAPTASNRLERLVLLFLTLPASIAPPLTKIVGILTLAAAINSPGTFLSQLGTITRPSKQWAIAIASVESAIRSLVTREYFIPSCPMAIPSHTAIAGNTTGVPPAIATPNLTASTILSRFMCPGTISLYELTIPINGLFISSFVCPKALKRERCGAC</sequence>
<name>A0A645CGV6_9ZZZZ</name>